<sequence>MATHISPKSPDEAANEGVRREFDEMDIDEEWWGLPETARMFRDMEDEVIALTLVEDSLPPLVTEGDVAFDMDVELVEDDQAVEEESDDSGDEFEASSDEEEV</sequence>
<dbReference type="EMBL" id="KN817617">
    <property type="protein sequence ID" value="KJA16680.1"/>
    <property type="molecule type" value="Genomic_DNA"/>
</dbReference>
<feature type="region of interest" description="Disordered" evidence="1">
    <location>
        <begin position="80"/>
        <end position="102"/>
    </location>
</feature>
<dbReference type="Proteomes" id="UP000054270">
    <property type="component" value="Unassembled WGS sequence"/>
</dbReference>
<protein>
    <submittedName>
        <fullName evidence="2">Uncharacterized protein</fullName>
    </submittedName>
</protein>
<dbReference type="AlphaFoldDB" id="A0A0D2P8N9"/>
<evidence type="ECO:0000313" key="3">
    <source>
        <dbReference type="Proteomes" id="UP000054270"/>
    </source>
</evidence>
<organism evidence="2 3">
    <name type="scientific">Hypholoma sublateritium (strain FD-334 SS-4)</name>
    <dbReference type="NCBI Taxonomy" id="945553"/>
    <lineage>
        <taxon>Eukaryota</taxon>
        <taxon>Fungi</taxon>
        <taxon>Dikarya</taxon>
        <taxon>Basidiomycota</taxon>
        <taxon>Agaricomycotina</taxon>
        <taxon>Agaricomycetes</taxon>
        <taxon>Agaricomycetidae</taxon>
        <taxon>Agaricales</taxon>
        <taxon>Agaricineae</taxon>
        <taxon>Strophariaceae</taxon>
        <taxon>Hypholoma</taxon>
    </lineage>
</organism>
<reference evidence="3" key="1">
    <citation type="submission" date="2014-04" db="EMBL/GenBank/DDBJ databases">
        <title>Evolutionary Origins and Diversification of the Mycorrhizal Mutualists.</title>
        <authorList>
            <consortium name="DOE Joint Genome Institute"/>
            <consortium name="Mycorrhizal Genomics Consortium"/>
            <person name="Kohler A."/>
            <person name="Kuo A."/>
            <person name="Nagy L.G."/>
            <person name="Floudas D."/>
            <person name="Copeland A."/>
            <person name="Barry K.W."/>
            <person name="Cichocki N."/>
            <person name="Veneault-Fourrey C."/>
            <person name="LaButti K."/>
            <person name="Lindquist E.A."/>
            <person name="Lipzen A."/>
            <person name="Lundell T."/>
            <person name="Morin E."/>
            <person name="Murat C."/>
            <person name="Riley R."/>
            <person name="Ohm R."/>
            <person name="Sun H."/>
            <person name="Tunlid A."/>
            <person name="Henrissat B."/>
            <person name="Grigoriev I.V."/>
            <person name="Hibbett D.S."/>
            <person name="Martin F."/>
        </authorList>
    </citation>
    <scope>NUCLEOTIDE SEQUENCE [LARGE SCALE GENOMIC DNA]</scope>
    <source>
        <strain evidence="3">FD-334 SS-4</strain>
    </source>
</reference>
<gene>
    <name evidence="2" type="ORF">HYPSUDRAFT_206866</name>
</gene>
<keyword evidence="3" id="KW-1185">Reference proteome</keyword>
<accession>A0A0D2P8N9</accession>
<proteinExistence type="predicted"/>
<name>A0A0D2P8N9_HYPSF</name>
<evidence type="ECO:0000256" key="1">
    <source>
        <dbReference type="SAM" id="MobiDB-lite"/>
    </source>
</evidence>
<dbReference type="OrthoDB" id="2496395at2759"/>
<evidence type="ECO:0000313" key="2">
    <source>
        <dbReference type="EMBL" id="KJA16680.1"/>
    </source>
</evidence>
<feature type="region of interest" description="Disordered" evidence="1">
    <location>
        <begin position="1"/>
        <end position="20"/>
    </location>
</feature>